<proteinExistence type="predicted"/>
<evidence type="ECO:0000313" key="2">
    <source>
        <dbReference type="EMBL" id="ABC60077.1"/>
    </source>
</evidence>
<reference evidence="2" key="1">
    <citation type="journal article" date="2007" name="Appl. Environ. Microbiol.">
        <title>Signature-tagged mutagenesis of Edwardsiella ictaluri identifies virulence-related genes, including a salmonella pathogenicity island 2 class of type III secretion systems.</title>
        <authorList>
            <person name="Thune R.L."/>
            <person name="Fernandez D.H."/>
            <person name="Benoit J.L."/>
            <person name="Kelly-Smith M."/>
            <person name="Rogge M.L."/>
            <person name="Booth N.J."/>
            <person name="Landry C.A."/>
            <person name="Bologna R.A."/>
        </authorList>
    </citation>
    <scope>NUCLEOTIDE SEQUENCE</scope>
    <source>
        <strain evidence="2">93-146</strain>
    </source>
</reference>
<feature type="region of interest" description="Disordered" evidence="1">
    <location>
        <begin position="116"/>
        <end position="140"/>
    </location>
</feature>
<protein>
    <submittedName>
        <fullName evidence="2">EseA</fullName>
    </submittedName>
</protein>
<dbReference type="AlphaFoldDB" id="Q1AC89"/>
<gene>
    <name evidence="2" type="primary">eseA</name>
</gene>
<dbReference type="EMBL" id="DQ233733">
    <property type="protein sequence ID" value="ABC60077.1"/>
    <property type="molecule type" value="Genomic_DNA"/>
</dbReference>
<evidence type="ECO:0000256" key="1">
    <source>
        <dbReference type="SAM" id="MobiDB-lite"/>
    </source>
</evidence>
<name>Q1AC89_EDWIC</name>
<organism evidence="2">
    <name type="scientific">Edwardsiella ictaluri</name>
    <dbReference type="NCBI Taxonomy" id="67780"/>
    <lineage>
        <taxon>Bacteria</taxon>
        <taxon>Pseudomonadati</taxon>
        <taxon>Pseudomonadota</taxon>
        <taxon>Gammaproteobacteria</taxon>
        <taxon>Enterobacterales</taxon>
        <taxon>Hafniaceae</taxon>
        <taxon>Edwardsiella</taxon>
    </lineage>
</organism>
<accession>Q1AC89</accession>
<sequence length="140" mass="15913">MQLLESSRHNGVLASHYRSSIGGFPMSQHVTNPLLQIMQDLQQRQRKLGKQIDAFHTLQQEIATLHERAPHDPLARQRLERFSRAMREEIAPLRQQLNDCISRLQTHFTALNATLKQGNRPAPSHPDGTGRSPAIGHDFI</sequence>